<dbReference type="RefSeq" id="WP_170956057.1">
    <property type="nucleotide sequence ID" value="NZ_OBEL01000002.1"/>
</dbReference>
<evidence type="ECO:0000313" key="5">
    <source>
        <dbReference type="EMBL" id="SNZ19170.1"/>
    </source>
</evidence>
<evidence type="ECO:0000259" key="4">
    <source>
        <dbReference type="Pfam" id="PF00440"/>
    </source>
</evidence>
<dbReference type="SUPFAM" id="SSF48498">
    <property type="entry name" value="Tetracyclin repressor-like, C-terminal domain"/>
    <property type="match status" value="1"/>
</dbReference>
<reference evidence="5 6" key="1">
    <citation type="submission" date="2017-09" db="EMBL/GenBank/DDBJ databases">
        <authorList>
            <person name="Ehlers B."/>
            <person name="Leendertz F.H."/>
        </authorList>
    </citation>
    <scope>NUCLEOTIDE SEQUENCE [LARGE SCALE GENOMIC DNA]</scope>
    <source>
        <strain evidence="5 6">DSM 18289</strain>
    </source>
</reference>
<evidence type="ECO:0000313" key="6">
    <source>
        <dbReference type="Proteomes" id="UP000219439"/>
    </source>
</evidence>
<dbReference type="InterPro" id="IPR001647">
    <property type="entry name" value="HTH_TetR"/>
</dbReference>
<gene>
    <name evidence="5" type="ORF">SAMN06265368_2250</name>
</gene>
<organism evidence="5 6">
    <name type="scientific">Cohaesibacter gelatinilyticus</name>
    <dbReference type="NCBI Taxonomy" id="372072"/>
    <lineage>
        <taxon>Bacteria</taxon>
        <taxon>Pseudomonadati</taxon>
        <taxon>Pseudomonadota</taxon>
        <taxon>Alphaproteobacteria</taxon>
        <taxon>Hyphomicrobiales</taxon>
        <taxon>Cohaesibacteraceae</taxon>
    </lineage>
</organism>
<evidence type="ECO:0000256" key="3">
    <source>
        <dbReference type="ARBA" id="ARBA00023163"/>
    </source>
</evidence>
<proteinExistence type="predicted"/>
<feature type="domain" description="HTH tetR-type" evidence="4">
    <location>
        <begin position="13"/>
        <end position="58"/>
    </location>
</feature>
<dbReference type="Proteomes" id="UP000219439">
    <property type="component" value="Unassembled WGS sequence"/>
</dbReference>
<protein>
    <submittedName>
        <fullName evidence="5">Transcriptional regulator, TetR family</fullName>
    </submittedName>
</protein>
<dbReference type="Gene3D" id="1.10.357.10">
    <property type="entry name" value="Tetracycline Repressor, domain 2"/>
    <property type="match status" value="1"/>
</dbReference>
<dbReference type="EMBL" id="OBEL01000002">
    <property type="protein sequence ID" value="SNZ19170.1"/>
    <property type="molecule type" value="Genomic_DNA"/>
</dbReference>
<name>A0A285PBN2_9HYPH</name>
<evidence type="ECO:0000256" key="1">
    <source>
        <dbReference type="ARBA" id="ARBA00023015"/>
    </source>
</evidence>
<dbReference type="SUPFAM" id="SSF46689">
    <property type="entry name" value="Homeodomain-like"/>
    <property type="match status" value="1"/>
</dbReference>
<dbReference type="Gene3D" id="1.10.10.60">
    <property type="entry name" value="Homeodomain-like"/>
    <property type="match status" value="1"/>
</dbReference>
<evidence type="ECO:0000256" key="2">
    <source>
        <dbReference type="ARBA" id="ARBA00023125"/>
    </source>
</evidence>
<dbReference type="Pfam" id="PF00440">
    <property type="entry name" value="TetR_N"/>
    <property type="match status" value="1"/>
</dbReference>
<keyword evidence="3" id="KW-0804">Transcription</keyword>
<keyword evidence="2" id="KW-0238">DNA-binding</keyword>
<dbReference type="AlphaFoldDB" id="A0A285PBN2"/>
<dbReference type="PANTHER" id="PTHR47506">
    <property type="entry name" value="TRANSCRIPTIONAL REGULATORY PROTEIN"/>
    <property type="match status" value="1"/>
</dbReference>
<dbReference type="PANTHER" id="PTHR47506:SF1">
    <property type="entry name" value="HTH-TYPE TRANSCRIPTIONAL REGULATOR YJDC"/>
    <property type="match status" value="1"/>
</dbReference>
<keyword evidence="6" id="KW-1185">Reference proteome</keyword>
<sequence length="198" mass="22061">MPRPKSYERKDAIEKACHAFWEHGFQALGVRELEQLTGINQFAIRSEFGGKEGLYLEALHYYGDAAIKAKMFPMKDGDIKDIIDFMEGLVTPGSMTSSAHGCLIVNTGIENARIKSSRLEEAVNAYWDTLEAHFRQALDNEYARRNKTANFIPADLAPALVSAVMGIHARNRAQRDQTAGRALVTVICSMLSDLRTEP</sequence>
<dbReference type="InterPro" id="IPR036271">
    <property type="entry name" value="Tet_transcr_reg_TetR-rel_C_sf"/>
</dbReference>
<accession>A0A285PBN2</accession>
<dbReference type="GO" id="GO:0003677">
    <property type="term" value="F:DNA binding"/>
    <property type="evidence" value="ECO:0007669"/>
    <property type="project" value="UniProtKB-KW"/>
</dbReference>
<keyword evidence="1" id="KW-0805">Transcription regulation</keyword>
<dbReference type="InterPro" id="IPR009057">
    <property type="entry name" value="Homeodomain-like_sf"/>
</dbReference>